<dbReference type="Proteomes" id="UP000255125">
    <property type="component" value="Unassembled WGS sequence"/>
</dbReference>
<evidence type="ECO:0000313" key="3">
    <source>
        <dbReference type="Proteomes" id="UP000255125"/>
    </source>
</evidence>
<gene>
    <name evidence="2" type="ORF">NCTC10392_00896</name>
</gene>
<evidence type="ECO:0000256" key="1">
    <source>
        <dbReference type="SAM" id="Phobius"/>
    </source>
</evidence>
<keyword evidence="1" id="KW-0472">Membrane</keyword>
<protein>
    <submittedName>
        <fullName evidence="2">Uncharacterized protein</fullName>
    </submittedName>
</protein>
<evidence type="ECO:0000313" key="2">
    <source>
        <dbReference type="EMBL" id="SUD28659.1"/>
    </source>
</evidence>
<accession>A0A379I7X8</accession>
<feature type="transmembrane region" description="Helical" evidence="1">
    <location>
        <begin position="6"/>
        <end position="23"/>
    </location>
</feature>
<dbReference type="AlphaFoldDB" id="A0A379I7X8"/>
<dbReference type="KEGG" id="pfn:HZ99_21710"/>
<reference evidence="2 3" key="1">
    <citation type="submission" date="2018-06" db="EMBL/GenBank/DDBJ databases">
        <authorList>
            <consortium name="Pathogen Informatics"/>
            <person name="Doyle S."/>
        </authorList>
    </citation>
    <scope>NUCLEOTIDE SEQUENCE [LARGE SCALE GENOMIC DNA]</scope>
    <source>
        <strain evidence="2 3">NCTC10392</strain>
    </source>
</reference>
<organism evidence="2 3">
    <name type="scientific">Pseudomonas fluorescens</name>
    <dbReference type="NCBI Taxonomy" id="294"/>
    <lineage>
        <taxon>Bacteria</taxon>
        <taxon>Pseudomonadati</taxon>
        <taxon>Pseudomonadota</taxon>
        <taxon>Gammaproteobacteria</taxon>
        <taxon>Pseudomonadales</taxon>
        <taxon>Pseudomonadaceae</taxon>
        <taxon>Pseudomonas</taxon>
    </lineage>
</organism>
<proteinExistence type="predicted"/>
<sequence>MSLKIIWFAIPIITVLIGLLVSLDGKRLTRHIQVAQDLIAKGVAEPEAMQHSGCNHWDRPFMVRIWKAYPKLPNGY</sequence>
<dbReference type="EMBL" id="UGUS01000002">
    <property type="protein sequence ID" value="SUD28659.1"/>
    <property type="molecule type" value="Genomic_DNA"/>
</dbReference>
<keyword evidence="1" id="KW-1133">Transmembrane helix</keyword>
<name>A0A379I7X8_PSEFL</name>
<keyword evidence="1" id="KW-0812">Transmembrane</keyword>